<dbReference type="SUPFAM" id="SSF53720">
    <property type="entry name" value="ALDH-like"/>
    <property type="match status" value="1"/>
</dbReference>
<dbReference type="CDD" id="cd07141">
    <property type="entry name" value="ALDH_F1AB_F2_RALDH1"/>
    <property type="match status" value="1"/>
</dbReference>
<dbReference type="Gene3D" id="3.40.605.10">
    <property type="entry name" value="Aldehyde Dehydrogenase, Chain A, domain 1"/>
    <property type="match status" value="1"/>
</dbReference>
<evidence type="ECO:0000256" key="3">
    <source>
        <dbReference type="PROSITE-ProRule" id="PRU10007"/>
    </source>
</evidence>
<name>A0A3S3NN32_9ACAR</name>
<evidence type="ECO:0000313" key="6">
    <source>
        <dbReference type="EMBL" id="RWS02740.1"/>
    </source>
</evidence>
<organism evidence="6 7">
    <name type="scientific">Dinothrombium tinctorium</name>
    <dbReference type="NCBI Taxonomy" id="1965070"/>
    <lineage>
        <taxon>Eukaryota</taxon>
        <taxon>Metazoa</taxon>
        <taxon>Ecdysozoa</taxon>
        <taxon>Arthropoda</taxon>
        <taxon>Chelicerata</taxon>
        <taxon>Arachnida</taxon>
        <taxon>Acari</taxon>
        <taxon>Acariformes</taxon>
        <taxon>Trombidiformes</taxon>
        <taxon>Prostigmata</taxon>
        <taxon>Anystina</taxon>
        <taxon>Parasitengona</taxon>
        <taxon>Trombidioidea</taxon>
        <taxon>Trombidiidae</taxon>
        <taxon>Dinothrombium</taxon>
    </lineage>
</organism>
<proteinExistence type="inferred from homology"/>
<comment type="caution">
    <text evidence="6">The sequence shown here is derived from an EMBL/GenBank/DDBJ whole genome shotgun (WGS) entry which is preliminary data.</text>
</comment>
<protein>
    <submittedName>
        <fullName evidence="6">Retinal dehydrogenase 1-like protein</fullName>
    </submittedName>
</protein>
<dbReference type="InterPro" id="IPR016163">
    <property type="entry name" value="Ald_DH_C"/>
</dbReference>
<accession>A0A3S3NN32</accession>
<evidence type="ECO:0000259" key="5">
    <source>
        <dbReference type="Pfam" id="PF00171"/>
    </source>
</evidence>
<dbReference type="Proteomes" id="UP000285301">
    <property type="component" value="Unassembled WGS sequence"/>
</dbReference>
<feature type="domain" description="Aldehyde dehydrogenase" evidence="5">
    <location>
        <begin position="19"/>
        <end position="481"/>
    </location>
</feature>
<dbReference type="Pfam" id="PF00171">
    <property type="entry name" value="Aldedh"/>
    <property type="match status" value="1"/>
</dbReference>
<evidence type="ECO:0000256" key="4">
    <source>
        <dbReference type="RuleBase" id="RU003345"/>
    </source>
</evidence>
<comment type="similarity">
    <text evidence="1 4">Belongs to the aldehyde dehydrogenase family.</text>
</comment>
<evidence type="ECO:0000313" key="7">
    <source>
        <dbReference type="Proteomes" id="UP000285301"/>
    </source>
</evidence>
<keyword evidence="7" id="KW-1185">Reference proteome</keyword>
<dbReference type="Gene3D" id="3.40.309.10">
    <property type="entry name" value="Aldehyde Dehydrogenase, Chain A, domain 2"/>
    <property type="match status" value="1"/>
</dbReference>
<dbReference type="AlphaFoldDB" id="A0A3S3NN32"/>
<evidence type="ECO:0000256" key="2">
    <source>
        <dbReference type="ARBA" id="ARBA00023002"/>
    </source>
</evidence>
<dbReference type="InterPro" id="IPR016162">
    <property type="entry name" value="Ald_DH_N"/>
</dbReference>
<dbReference type="InterPro" id="IPR015590">
    <property type="entry name" value="Aldehyde_DH_dom"/>
</dbReference>
<reference evidence="6 7" key="1">
    <citation type="journal article" date="2018" name="Gigascience">
        <title>Genomes of trombidid mites reveal novel predicted allergens and laterally-transferred genes associated with secondary metabolism.</title>
        <authorList>
            <person name="Dong X."/>
            <person name="Chaisiri K."/>
            <person name="Xia D."/>
            <person name="Armstrong S.D."/>
            <person name="Fang Y."/>
            <person name="Donnelly M.J."/>
            <person name="Kadowaki T."/>
            <person name="McGarry J.W."/>
            <person name="Darby A.C."/>
            <person name="Makepeace B.L."/>
        </authorList>
    </citation>
    <scope>NUCLEOTIDE SEQUENCE [LARGE SCALE GENOMIC DNA]</scope>
    <source>
        <strain evidence="6">UoL-WK</strain>
    </source>
</reference>
<sequence length="490" mass="53694">MVLSTPEIKYTKIFINNEWHRSVSGKKFPTFNPATGEKICDIEEGDKADIDLAVKAAREAFKLGSPWRTMNASDRGRLLHKLADLIERDSDYLVKLETLDGGHVINNSRMFIYAAVSIIRYFAGYADKIHGKTIPMDGNFFAFTRIEPIGVCGQIVPFNAPILVASLKIAPALCCGNTIVMKHAEQTPLTTLYLASLIKEAGFPVGVFNCVPGYGHTAGAALVAHNDVDKISFTGSTEIGKLIQQEAGKSNLKRVSLELGGKSPLVVFDDADLDLAVKCAHEGVFQGQGQICIAASRCFVQEGIYDRFVAKSRELAAARVIGDPSDEKTLHGPQIDEKQFNKVLDMIESGKKEGAKLETGGRRFGNMGYFVEPTVFSNVTDNMRIAREEIFGPVQQILKFKTMDEVIERANATHYGLAAGVFTKDMEKALTFTQGVQAGIVWINNYFSFSAQTPLGGFKQSGIGRENGEDCLHEYCEIKTVVTAIPQKNS</sequence>
<feature type="active site" evidence="3">
    <location>
        <position position="258"/>
    </location>
</feature>
<keyword evidence="2 4" id="KW-0560">Oxidoreductase</keyword>
<dbReference type="InterPro" id="IPR029510">
    <property type="entry name" value="Ald_DH_CS_GLU"/>
</dbReference>
<dbReference type="OrthoDB" id="310895at2759"/>
<dbReference type="PANTHER" id="PTHR11699">
    <property type="entry name" value="ALDEHYDE DEHYDROGENASE-RELATED"/>
    <property type="match status" value="1"/>
</dbReference>
<evidence type="ECO:0000256" key="1">
    <source>
        <dbReference type="ARBA" id="ARBA00009986"/>
    </source>
</evidence>
<dbReference type="EMBL" id="NCKU01007299">
    <property type="protein sequence ID" value="RWS02740.1"/>
    <property type="molecule type" value="Genomic_DNA"/>
</dbReference>
<dbReference type="FunFam" id="3.40.309.10:FF:000001">
    <property type="entry name" value="Mitochondrial aldehyde dehydrogenase 2"/>
    <property type="match status" value="1"/>
</dbReference>
<dbReference type="FunFam" id="3.40.605.10:FF:000050">
    <property type="entry name" value="Aldehyde dehydrogenase, mitochondrial"/>
    <property type="match status" value="1"/>
</dbReference>
<dbReference type="InterPro" id="IPR016161">
    <property type="entry name" value="Ald_DH/histidinol_DH"/>
</dbReference>
<gene>
    <name evidence="6" type="ORF">B4U79_15307</name>
</gene>
<dbReference type="PROSITE" id="PS00687">
    <property type="entry name" value="ALDEHYDE_DEHYDR_GLU"/>
    <property type="match status" value="1"/>
</dbReference>
<dbReference type="STRING" id="1965070.A0A3S3NN32"/>
<dbReference type="GO" id="GO:0016620">
    <property type="term" value="F:oxidoreductase activity, acting on the aldehyde or oxo group of donors, NAD or NADP as acceptor"/>
    <property type="evidence" value="ECO:0007669"/>
    <property type="project" value="InterPro"/>
</dbReference>